<reference evidence="2 3" key="1">
    <citation type="journal article" date="2016" name="Sci. Rep.">
        <title>The genome sequence of the outbreeding globe artichoke constructed de novo incorporating a phase-aware low-pass sequencing strategy of F1 progeny.</title>
        <authorList>
            <person name="Scaglione D."/>
            <person name="Reyes-Chin-Wo S."/>
            <person name="Acquadro A."/>
            <person name="Froenicke L."/>
            <person name="Portis E."/>
            <person name="Beitel C."/>
            <person name="Tirone M."/>
            <person name="Mauro R."/>
            <person name="Lo Monaco A."/>
            <person name="Mauromicale G."/>
            <person name="Faccioli P."/>
            <person name="Cattivelli L."/>
            <person name="Rieseberg L."/>
            <person name="Michelmore R."/>
            <person name="Lanteri S."/>
        </authorList>
    </citation>
    <scope>NUCLEOTIDE SEQUENCE [LARGE SCALE GENOMIC DNA]</scope>
    <source>
        <strain evidence="2">2C</strain>
    </source>
</reference>
<name>A0A118K789_CYNCS</name>
<dbReference type="SUPFAM" id="SSF55753">
    <property type="entry name" value="Actin depolymerizing proteins"/>
    <property type="match status" value="1"/>
</dbReference>
<gene>
    <name evidence="2" type="ORF">Ccrd_009760</name>
</gene>
<proteinExistence type="predicted"/>
<dbReference type="Gene3D" id="3.40.20.10">
    <property type="entry name" value="Severin"/>
    <property type="match status" value="1"/>
</dbReference>
<dbReference type="Proteomes" id="UP000243975">
    <property type="component" value="Unassembled WGS sequence"/>
</dbReference>
<sequence length="104" mass="11866">MNALALLGTPYQFQAVALESHVLKGIEVWRIENFKPVVVPQSSYGKFFTGDSYVILKGTRGIRGKKEKRRWSRGEKEHDGHGAGDWLDRKCDDLHQPNRAMARI</sequence>
<comment type="caution">
    <text evidence="2">The sequence shown here is derived from an EMBL/GenBank/DDBJ whole genome shotgun (WGS) entry which is preliminary data.</text>
</comment>
<keyword evidence="3" id="KW-1185">Reference proteome</keyword>
<accession>A0A118K789</accession>
<dbReference type="AlphaFoldDB" id="A0A118K789"/>
<dbReference type="InterPro" id="IPR029006">
    <property type="entry name" value="ADF-H/Gelsolin-like_dom_sf"/>
</dbReference>
<dbReference type="EMBL" id="LEKV01000036">
    <property type="protein sequence ID" value="KVI11822.1"/>
    <property type="molecule type" value="Genomic_DNA"/>
</dbReference>
<evidence type="ECO:0000313" key="2">
    <source>
        <dbReference type="EMBL" id="KVI11822.1"/>
    </source>
</evidence>
<evidence type="ECO:0000256" key="1">
    <source>
        <dbReference type="SAM" id="MobiDB-lite"/>
    </source>
</evidence>
<feature type="compositionally biased region" description="Basic and acidic residues" evidence="1">
    <location>
        <begin position="72"/>
        <end position="91"/>
    </location>
</feature>
<evidence type="ECO:0000313" key="3">
    <source>
        <dbReference type="Proteomes" id="UP000243975"/>
    </source>
</evidence>
<protein>
    <submittedName>
        <fullName evidence="2">Villin/Gelsolin</fullName>
    </submittedName>
</protein>
<dbReference type="STRING" id="59895.A0A118K789"/>
<feature type="region of interest" description="Disordered" evidence="1">
    <location>
        <begin position="66"/>
        <end position="91"/>
    </location>
</feature>
<organism evidence="2 3">
    <name type="scientific">Cynara cardunculus var. scolymus</name>
    <name type="common">Globe artichoke</name>
    <name type="synonym">Cynara scolymus</name>
    <dbReference type="NCBI Taxonomy" id="59895"/>
    <lineage>
        <taxon>Eukaryota</taxon>
        <taxon>Viridiplantae</taxon>
        <taxon>Streptophyta</taxon>
        <taxon>Embryophyta</taxon>
        <taxon>Tracheophyta</taxon>
        <taxon>Spermatophyta</taxon>
        <taxon>Magnoliopsida</taxon>
        <taxon>eudicotyledons</taxon>
        <taxon>Gunneridae</taxon>
        <taxon>Pentapetalae</taxon>
        <taxon>asterids</taxon>
        <taxon>campanulids</taxon>
        <taxon>Asterales</taxon>
        <taxon>Asteraceae</taxon>
        <taxon>Carduoideae</taxon>
        <taxon>Cardueae</taxon>
        <taxon>Carduinae</taxon>
        <taxon>Cynara</taxon>
    </lineage>
</organism>
<dbReference type="Gramene" id="KVI11822">
    <property type="protein sequence ID" value="KVI11822"/>
    <property type="gene ID" value="Ccrd_009760"/>
</dbReference>